<proteinExistence type="predicted"/>
<gene>
    <name evidence="1" type="ORF">J437_LFUL002172</name>
</gene>
<dbReference type="EMBL" id="KZ308134">
    <property type="protein sequence ID" value="KAG8222437.1"/>
    <property type="molecule type" value="Genomic_DNA"/>
</dbReference>
<evidence type="ECO:0000313" key="1">
    <source>
        <dbReference type="EMBL" id="KAG8222437.1"/>
    </source>
</evidence>
<protein>
    <submittedName>
        <fullName evidence="1">Uncharacterized protein</fullName>
    </submittedName>
</protein>
<name>A0A8K0JTJ0_LADFU</name>
<sequence>MLEMELLLYAPLAPVSRLKGIIKRMNVREQGMQYCSSREFIFKELIHKKVLSPKLSEKIIEIEEDDPQWKNFIFLMHSIIGYIGRKLGFESKIIKTVRNKDKCINYPKKLSSTKCWCAGSMNM</sequence>
<reference evidence="1" key="1">
    <citation type="submission" date="2013-04" db="EMBL/GenBank/DDBJ databases">
        <authorList>
            <person name="Qu J."/>
            <person name="Murali S.C."/>
            <person name="Bandaranaike D."/>
            <person name="Bellair M."/>
            <person name="Blankenburg K."/>
            <person name="Chao H."/>
            <person name="Dinh H."/>
            <person name="Doddapaneni H."/>
            <person name="Downs B."/>
            <person name="Dugan-Rocha S."/>
            <person name="Elkadiri S."/>
            <person name="Gnanaolivu R.D."/>
            <person name="Hernandez B."/>
            <person name="Javaid M."/>
            <person name="Jayaseelan J.C."/>
            <person name="Lee S."/>
            <person name="Li M."/>
            <person name="Ming W."/>
            <person name="Munidasa M."/>
            <person name="Muniz J."/>
            <person name="Nguyen L."/>
            <person name="Ongeri F."/>
            <person name="Osuji N."/>
            <person name="Pu L.-L."/>
            <person name="Puazo M."/>
            <person name="Qu C."/>
            <person name="Quiroz J."/>
            <person name="Raj R."/>
            <person name="Weissenberger G."/>
            <person name="Xin Y."/>
            <person name="Zou X."/>
            <person name="Han Y."/>
            <person name="Richards S."/>
            <person name="Worley K."/>
            <person name="Muzny D."/>
            <person name="Gibbs R."/>
        </authorList>
    </citation>
    <scope>NUCLEOTIDE SEQUENCE</scope>
    <source>
        <strain evidence="1">Sampled in the wild</strain>
    </source>
</reference>
<organism evidence="1 2">
    <name type="scientific">Ladona fulva</name>
    <name type="common">Scarce chaser dragonfly</name>
    <name type="synonym">Libellula fulva</name>
    <dbReference type="NCBI Taxonomy" id="123851"/>
    <lineage>
        <taxon>Eukaryota</taxon>
        <taxon>Metazoa</taxon>
        <taxon>Ecdysozoa</taxon>
        <taxon>Arthropoda</taxon>
        <taxon>Hexapoda</taxon>
        <taxon>Insecta</taxon>
        <taxon>Pterygota</taxon>
        <taxon>Palaeoptera</taxon>
        <taxon>Odonata</taxon>
        <taxon>Epiprocta</taxon>
        <taxon>Anisoptera</taxon>
        <taxon>Libelluloidea</taxon>
        <taxon>Libellulidae</taxon>
        <taxon>Ladona</taxon>
    </lineage>
</organism>
<dbReference type="AlphaFoldDB" id="A0A8K0JTJ0"/>
<reference evidence="1" key="2">
    <citation type="submission" date="2017-10" db="EMBL/GenBank/DDBJ databases">
        <title>Ladona fulva Genome sequencing and assembly.</title>
        <authorList>
            <person name="Murali S."/>
            <person name="Richards S."/>
            <person name="Bandaranaike D."/>
            <person name="Bellair M."/>
            <person name="Blankenburg K."/>
            <person name="Chao H."/>
            <person name="Dinh H."/>
            <person name="Doddapaneni H."/>
            <person name="Dugan-Rocha S."/>
            <person name="Elkadiri S."/>
            <person name="Gnanaolivu R."/>
            <person name="Hernandez B."/>
            <person name="Skinner E."/>
            <person name="Javaid M."/>
            <person name="Lee S."/>
            <person name="Li M."/>
            <person name="Ming W."/>
            <person name="Munidasa M."/>
            <person name="Muniz J."/>
            <person name="Nguyen L."/>
            <person name="Hughes D."/>
            <person name="Osuji N."/>
            <person name="Pu L.-L."/>
            <person name="Puazo M."/>
            <person name="Qu C."/>
            <person name="Quiroz J."/>
            <person name="Raj R."/>
            <person name="Weissenberger G."/>
            <person name="Xin Y."/>
            <person name="Zou X."/>
            <person name="Han Y."/>
            <person name="Worley K."/>
            <person name="Muzny D."/>
            <person name="Gibbs R."/>
        </authorList>
    </citation>
    <scope>NUCLEOTIDE SEQUENCE</scope>
    <source>
        <strain evidence="1">Sampled in the wild</strain>
    </source>
</reference>
<dbReference type="Proteomes" id="UP000792457">
    <property type="component" value="Unassembled WGS sequence"/>
</dbReference>
<accession>A0A8K0JTJ0</accession>
<keyword evidence="2" id="KW-1185">Reference proteome</keyword>
<comment type="caution">
    <text evidence="1">The sequence shown here is derived from an EMBL/GenBank/DDBJ whole genome shotgun (WGS) entry which is preliminary data.</text>
</comment>
<evidence type="ECO:0000313" key="2">
    <source>
        <dbReference type="Proteomes" id="UP000792457"/>
    </source>
</evidence>